<dbReference type="Pfam" id="PF18916">
    <property type="entry name" value="Lycopene_cyc"/>
    <property type="match status" value="1"/>
</dbReference>
<dbReference type="Proteomes" id="UP000199076">
    <property type="component" value="Unassembled WGS sequence"/>
</dbReference>
<organism evidence="10 11">
    <name type="scientific">Halorientalis regularis</name>
    <dbReference type="NCBI Taxonomy" id="660518"/>
    <lineage>
        <taxon>Archaea</taxon>
        <taxon>Methanobacteriati</taxon>
        <taxon>Methanobacteriota</taxon>
        <taxon>Stenosarchaea group</taxon>
        <taxon>Halobacteria</taxon>
        <taxon>Halobacteriales</taxon>
        <taxon>Haloarculaceae</taxon>
        <taxon>Halorientalis</taxon>
    </lineage>
</organism>
<dbReference type="STRING" id="660518.SAMN05216218_11051"/>
<evidence type="ECO:0000256" key="7">
    <source>
        <dbReference type="ARBA" id="ARBA00023235"/>
    </source>
</evidence>
<evidence type="ECO:0000259" key="9">
    <source>
        <dbReference type="Pfam" id="PF18916"/>
    </source>
</evidence>
<dbReference type="NCBIfam" id="TIGR03462">
    <property type="entry name" value="CarR_dom_SF"/>
    <property type="match status" value="1"/>
</dbReference>
<dbReference type="RefSeq" id="WP_092693261.1">
    <property type="nucleotide sequence ID" value="NZ_FNBK01000010.1"/>
</dbReference>
<feature type="domain" description="Lycopene cyclase" evidence="9">
    <location>
        <begin position="23"/>
        <end position="106"/>
    </location>
</feature>
<evidence type="ECO:0000256" key="3">
    <source>
        <dbReference type="ARBA" id="ARBA00022692"/>
    </source>
</evidence>
<evidence type="ECO:0000313" key="10">
    <source>
        <dbReference type="EMBL" id="SDF83488.1"/>
    </source>
</evidence>
<sequence>MSAPNTDDGSNRSLPDIGVFGPYTYLVTEFLWGAVAVALLRYANAFRAAGRVVAVVYLPAYLWDRYTLEVGVFEIPLRTGLEVFEVPIEEHVFMILVPSLVVGVHESVEKWLAERRGTESTADTGE</sequence>
<protein>
    <submittedName>
        <fullName evidence="10">Lycopene cyclase domain-containing protein</fullName>
    </submittedName>
</protein>
<dbReference type="GO" id="GO:0016872">
    <property type="term" value="F:intramolecular lyase activity"/>
    <property type="evidence" value="ECO:0007669"/>
    <property type="project" value="InterPro"/>
</dbReference>
<evidence type="ECO:0000256" key="8">
    <source>
        <dbReference type="SAM" id="Phobius"/>
    </source>
</evidence>
<dbReference type="GO" id="GO:0045436">
    <property type="term" value="F:lycopene beta cyclase activity"/>
    <property type="evidence" value="ECO:0007669"/>
    <property type="project" value="UniProtKB-ARBA"/>
</dbReference>
<evidence type="ECO:0000256" key="2">
    <source>
        <dbReference type="ARBA" id="ARBA00004829"/>
    </source>
</evidence>
<accession>A0A1G7PB36</accession>
<keyword evidence="7" id="KW-0413">Isomerase</keyword>
<keyword evidence="6 8" id="KW-0472">Membrane</keyword>
<evidence type="ECO:0000256" key="1">
    <source>
        <dbReference type="ARBA" id="ARBA00004141"/>
    </source>
</evidence>
<feature type="transmembrane region" description="Helical" evidence="8">
    <location>
        <begin position="20"/>
        <end position="42"/>
    </location>
</feature>
<evidence type="ECO:0000256" key="5">
    <source>
        <dbReference type="ARBA" id="ARBA00022989"/>
    </source>
</evidence>
<comment type="pathway">
    <text evidence="2">Carotenoid biosynthesis.</text>
</comment>
<reference evidence="11" key="1">
    <citation type="submission" date="2016-10" db="EMBL/GenBank/DDBJ databases">
        <authorList>
            <person name="Varghese N."/>
            <person name="Submissions S."/>
        </authorList>
    </citation>
    <scope>NUCLEOTIDE SEQUENCE [LARGE SCALE GENOMIC DNA]</scope>
    <source>
        <strain evidence="11">IBRC-M 10760</strain>
    </source>
</reference>
<keyword evidence="4" id="KW-0125">Carotenoid biosynthesis</keyword>
<evidence type="ECO:0000313" key="11">
    <source>
        <dbReference type="Proteomes" id="UP000199076"/>
    </source>
</evidence>
<dbReference type="InterPro" id="IPR017825">
    <property type="entry name" value="Lycopene_cyclase_dom"/>
</dbReference>
<evidence type="ECO:0000256" key="4">
    <source>
        <dbReference type="ARBA" id="ARBA00022746"/>
    </source>
</evidence>
<keyword evidence="3 8" id="KW-0812">Transmembrane</keyword>
<dbReference type="GO" id="GO:0016117">
    <property type="term" value="P:carotenoid biosynthetic process"/>
    <property type="evidence" value="ECO:0007669"/>
    <property type="project" value="UniProtKB-KW"/>
</dbReference>
<dbReference type="AlphaFoldDB" id="A0A1G7PB36"/>
<proteinExistence type="predicted"/>
<dbReference type="OrthoDB" id="199516at2157"/>
<comment type="subcellular location">
    <subcellularLocation>
        <location evidence="1">Membrane</location>
        <topology evidence="1">Multi-pass membrane protein</topology>
    </subcellularLocation>
</comment>
<gene>
    <name evidence="10" type="ORF">SAMN05216218_11051</name>
</gene>
<keyword evidence="5 8" id="KW-1133">Transmembrane helix</keyword>
<name>A0A1G7PB36_9EURY</name>
<evidence type="ECO:0000256" key="6">
    <source>
        <dbReference type="ARBA" id="ARBA00023136"/>
    </source>
</evidence>
<keyword evidence="11" id="KW-1185">Reference proteome</keyword>
<dbReference type="EMBL" id="FNBK01000010">
    <property type="protein sequence ID" value="SDF83488.1"/>
    <property type="molecule type" value="Genomic_DNA"/>
</dbReference>
<dbReference type="GO" id="GO:0016020">
    <property type="term" value="C:membrane"/>
    <property type="evidence" value="ECO:0007669"/>
    <property type="project" value="UniProtKB-SubCell"/>
</dbReference>